<dbReference type="EMBL" id="FTNL01000007">
    <property type="protein sequence ID" value="SIR16662.1"/>
    <property type="molecule type" value="Genomic_DNA"/>
</dbReference>
<reference evidence="2 4" key="2">
    <citation type="submission" date="2018-06" db="EMBL/GenBank/DDBJ databases">
        <authorList>
            <consortium name="Pathogen Informatics"/>
            <person name="Doyle S."/>
        </authorList>
    </citation>
    <scope>NUCLEOTIDE SEQUENCE [LARGE SCALE GENOMIC DNA]</scope>
    <source>
        <strain evidence="2 4">NCTC11401</strain>
    </source>
</reference>
<evidence type="ECO:0000313" key="4">
    <source>
        <dbReference type="Proteomes" id="UP000254374"/>
    </source>
</evidence>
<keyword evidence="3" id="KW-1185">Reference proteome</keyword>
<dbReference type="Proteomes" id="UP000186808">
    <property type="component" value="Unassembled WGS sequence"/>
</dbReference>
<sequence length="526" mass="59966">MLILYTANIFINSKINMSRYKLYTAEEVAQLDLEKFNRWISFLYKNPTQSRSSSYGAMRPGYDWLYECWCAVTQAHSRSSFSNIRAKYEERILSAVASNDKKSTIRLLSLGSGGLFQDLMILLKLYYHGYKNLELDCIETDNNQAQQEILQAIINRLNQNGANIRVRHFKTVEERKANTDISQAECDVVYAIDFDDIGAVIGKDFSKRQLKFRNRDSLTDEYYPLFLGAYAELKKSASSLFLLTFGKNYIAHCGESADVYCDEFDHQFERRIPPHAYHDYYYINANLSSILLHLPFLKAKNKPLLINEEILNPSTTAALKKILAKHKISYVIASTADIGKKLDEEAATVLVIDDSIHDSNLGGENYLDADFKHGHAQVTRSDIRGSNKRRIDVFFSFNEIKVNQFTQRVAQLSIDESVEKVNAGICNYLDWCKENATGIRGITRFSHWFHGESGVLRAQNLQRVISDSSDLNKEALLSLLSKHLQGSGNTRHSLTRFIHAALARDNELETLPDADFKEVRSQVKVG</sequence>
<accession>A0A377GNN2</accession>
<dbReference type="AlphaFoldDB" id="A0A377GNN2"/>
<organism evidence="2 4">
    <name type="scientific">Fluoribacter gormanii</name>
    <dbReference type="NCBI Taxonomy" id="464"/>
    <lineage>
        <taxon>Bacteria</taxon>
        <taxon>Pseudomonadati</taxon>
        <taxon>Pseudomonadota</taxon>
        <taxon>Gammaproteobacteria</taxon>
        <taxon>Legionellales</taxon>
        <taxon>Legionellaceae</taxon>
        <taxon>Fluoribacter</taxon>
    </lineage>
</organism>
<dbReference type="Proteomes" id="UP000254374">
    <property type="component" value="Unassembled WGS sequence"/>
</dbReference>
<evidence type="ECO:0000313" key="3">
    <source>
        <dbReference type="Proteomes" id="UP000186808"/>
    </source>
</evidence>
<name>A0A377GNN2_9GAMM</name>
<reference evidence="1 3" key="1">
    <citation type="submission" date="2017-01" db="EMBL/GenBank/DDBJ databases">
        <authorList>
            <person name="Varghese N."/>
            <person name="Submissions S."/>
        </authorList>
    </citation>
    <scope>NUCLEOTIDE SEQUENCE [LARGE SCALE GENOMIC DNA]</scope>
    <source>
        <strain evidence="1 3">ATCC 33342</strain>
    </source>
</reference>
<evidence type="ECO:0000313" key="1">
    <source>
        <dbReference type="EMBL" id="SIR16662.1"/>
    </source>
</evidence>
<evidence type="ECO:0000313" key="2">
    <source>
        <dbReference type="EMBL" id="STO26223.1"/>
    </source>
</evidence>
<gene>
    <name evidence="2" type="ORF">NCTC11401_03075</name>
    <name evidence="1" type="ORF">SAMN05421777_10793</name>
</gene>
<protein>
    <submittedName>
        <fullName evidence="2">Uncharacterized protein</fullName>
    </submittedName>
</protein>
<dbReference type="EMBL" id="UGGV01000001">
    <property type="protein sequence ID" value="STO26223.1"/>
    <property type="molecule type" value="Genomic_DNA"/>
</dbReference>
<proteinExistence type="predicted"/>